<evidence type="ECO:0000256" key="3">
    <source>
        <dbReference type="ARBA" id="ARBA00022448"/>
    </source>
</evidence>
<dbReference type="PROSITE" id="PS50283">
    <property type="entry name" value="NA_SOLUT_SYMP_3"/>
    <property type="match status" value="1"/>
</dbReference>
<keyword evidence="7 15" id="KW-1133">Transmembrane helix</keyword>
<keyword evidence="11" id="KW-0739">Sodium transport</keyword>
<evidence type="ECO:0000256" key="12">
    <source>
        <dbReference type="ARBA" id="ARBA00033708"/>
    </source>
</evidence>
<dbReference type="InterPro" id="IPR050277">
    <property type="entry name" value="Sodium:Solute_Symporter"/>
</dbReference>
<evidence type="ECO:0000256" key="4">
    <source>
        <dbReference type="ARBA" id="ARBA00022475"/>
    </source>
</evidence>
<reference evidence="16" key="2">
    <citation type="submission" date="2021-04" db="EMBL/GenBank/DDBJ databases">
        <authorList>
            <person name="Gilroy R."/>
        </authorList>
    </citation>
    <scope>NUCLEOTIDE SEQUENCE</scope>
    <source>
        <strain evidence="16">ChiHejej3B27-3195</strain>
    </source>
</reference>
<keyword evidence="6" id="KW-0769">Symport</keyword>
<proteinExistence type="inferred from homology"/>
<feature type="transmembrane region" description="Helical" evidence="15">
    <location>
        <begin position="314"/>
        <end position="332"/>
    </location>
</feature>
<feature type="transmembrane region" description="Helical" evidence="15">
    <location>
        <begin position="366"/>
        <end position="386"/>
    </location>
</feature>
<feature type="transmembrane region" description="Helical" evidence="15">
    <location>
        <begin position="454"/>
        <end position="471"/>
    </location>
</feature>
<keyword evidence="4" id="KW-1003">Cell membrane</keyword>
<accession>A0A9D1S1U7</accession>
<evidence type="ECO:0000313" key="16">
    <source>
        <dbReference type="EMBL" id="HIW99305.1"/>
    </source>
</evidence>
<feature type="transmembrane region" description="Helical" evidence="15">
    <location>
        <begin position="78"/>
        <end position="96"/>
    </location>
</feature>
<reference evidence="16" key="1">
    <citation type="journal article" date="2021" name="PeerJ">
        <title>Extensive microbial diversity within the chicken gut microbiome revealed by metagenomics and culture.</title>
        <authorList>
            <person name="Gilroy R."/>
            <person name="Ravi A."/>
            <person name="Getino M."/>
            <person name="Pursley I."/>
            <person name="Horton D.L."/>
            <person name="Alikhan N.F."/>
            <person name="Baker D."/>
            <person name="Gharbi K."/>
            <person name="Hall N."/>
            <person name="Watson M."/>
            <person name="Adriaenssens E.M."/>
            <person name="Foster-Nyarko E."/>
            <person name="Jarju S."/>
            <person name="Secka A."/>
            <person name="Antonio M."/>
            <person name="Oren A."/>
            <person name="Chaudhuri R.R."/>
            <person name="La Ragione R."/>
            <person name="Hildebrand F."/>
            <person name="Pallen M.J."/>
        </authorList>
    </citation>
    <scope>NUCLEOTIDE SEQUENCE</scope>
    <source>
        <strain evidence="16">ChiHejej3B27-3195</strain>
    </source>
</reference>
<dbReference type="InterPro" id="IPR001734">
    <property type="entry name" value="Na/solute_symporter"/>
</dbReference>
<dbReference type="GO" id="GO:0005886">
    <property type="term" value="C:plasma membrane"/>
    <property type="evidence" value="ECO:0007669"/>
    <property type="project" value="UniProtKB-SubCell"/>
</dbReference>
<evidence type="ECO:0000256" key="2">
    <source>
        <dbReference type="ARBA" id="ARBA00006434"/>
    </source>
</evidence>
<dbReference type="Pfam" id="PF00474">
    <property type="entry name" value="SSF"/>
    <property type="match status" value="1"/>
</dbReference>
<sequence>MSVDTQQIAGVLIIGLFLAIPLIIGLASARRSTGSANDYFVQGRAMGSIAVFFTVTATWWSAFAFLGSNASFYLDGPLFWTALLWNVFFGLMYFWVGKRVWFHGKRGDYITARDFFVDLFGSSKLATFIAIVLLLFTLPHLQIQLTGGAHLMDVASGGLIPFWLGGLLFYVVIIIYVWAGGVRAIAWTDVFYGVTIFLGLIAAGIFVVGEVGGMGTMFDEIQQVQPDRLVLGDGIWMTWITMFLITPLGALMGPQMWTRMYATKSARLFDLMPFLVGLIAIAYMGSMLVGNSATILQPDIEDADQVLPVVLLEYAPLLLALAVIAAGAGAAMSTANSQVHAMAASYTVDFHDRLIQKNLPERKRVWVGRWAILVFSAIAYVMTLYIPGLLVTIGLVAFGGLAQVIVPTVGALFWKRASVVGATAGLIVGVTALAVFTLFPSWTPGPFAQGGVELLALLLNIIVFVVVSPFTKPRNTSLLLKIRRRHHDFARERWDSLDADETAAQNSMSGSDGTSGIAASREAADI</sequence>
<evidence type="ECO:0000256" key="6">
    <source>
        <dbReference type="ARBA" id="ARBA00022847"/>
    </source>
</evidence>
<comment type="subcellular location">
    <subcellularLocation>
        <location evidence="1">Cell membrane</location>
        <topology evidence="1">Multi-pass membrane protein</topology>
    </subcellularLocation>
</comment>
<dbReference type="EMBL" id="DXGD01000146">
    <property type="protein sequence ID" value="HIW99305.1"/>
    <property type="molecule type" value="Genomic_DNA"/>
</dbReference>
<evidence type="ECO:0000256" key="14">
    <source>
        <dbReference type="SAM" id="MobiDB-lite"/>
    </source>
</evidence>
<evidence type="ECO:0000256" key="13">
    <source>
        <dbReference type="RuleBase" id="RU362091"/>
    </source>
</evidence>
<dbReference type="CDD" id="cd10322">
    <property type="entry name" value="SLC5sbd"/>
    <property type="match status" value="1"/>
</dbReference>
<feature type="transmembrane region" description="Helical" evidence="15">
    <location>
        <begin position="392"/>
        <end position="414"/>
    </location>
</feature>
<feature type="transmembrane region" description="Helical" evidence="15">
    <location>
        <begin position="271"/>
        <end position="294"/>
    </location>
</feature>
<keyword evidence="10 15" id="KW-0472">Membrane</keyword>
<keyword evidence="8" id="KW-0915">Sodium</keyword>
<keyword evidence="3" id="KW-0813">Transport</keyword>
<feature type="compositionally biased region" description="Polar residues" evidence="14">
    <location>
        <begin position="503"/>
        <end position="514"/>
    </location>
</feature>
<evidence type="ECO:0000256" key="10">
    <source>
        <dbReference type="ARBA" id="ARBA00023136"/>
    </source>
</evidence>
<evidence type="ECO:0000313" key="17">
    <source>
        <dbReference type="Proteomes" id="UP000824151"/>
    </source>
</evidence>
<dbReference type="InterPro" id="IPR038377">
    <property type="entry name" value="Na/Glc_symporter_sf"/>
</dbReference>
<feature type="transmembrane region" description="Helical" evidence="15">
    <location>
        <begin position="6"/>
        <end position="27"/>
    </location>
</feature>
<dbReference type="GO" id="GO:0015293">
    <property type="term" value="F:symporter activity"/>
    <property type="evidence" value="ECO:0007669"/>
    <property type="project" value="UniProtKB-KW"/>
</dbReference>
<evidence type="ECO:0000256" key="1">
    <source>
        <dbReference type="ARBA" id="ARBA00004651"/>
    </source>
</evidence>
<evidence type="ECO:0000256" key="7">
    <source>
        <dbReference type="ARBA" id="ARBA00022989"/>
    </source>
</evidence>
<name>A0A9D1S1U7_9MICC</name>
<evidence type="ECO:0000256" key="8">
    <source>
        <dbReference type="ARBA" id="ARBA00023053"/>
    </source>
</evidence>
<dbReference type="AlphaFoldDB" id="A0A9D1S1U7"/>
<dbReference type="PANTHER" id="PTHR48086">
    <property type="entry name" value="SODIUM/PROLINE SYMPORTER-RELATED"/>
    <property type="match status" value="1"/>
</dbReference>
<comment type="similarity">
    <text evidence="2 13">Belongs to the sodium:solute symporter (SSF) (TC 2.A.21) family.</text>
</comment>
<feature type="transmembrane region" description="Helical" evidence="15">
    <location>
        <begin position="421"/>
        <end position="442"/>
    </location>
</feature>
<feature type="transmembrane region" description="Helical" evidence="15">
    <location>
        <begin position="48"/>
        <end position="66"/>
    </location>
</feature>
<organism evidence="16 17">
    <name type="scientific">Candidatus Nesterenkonia stercoripullorum</name>
    <dbReference type="NCBI Taxonomy" id="2838701"/>
    <lineage>
        <taxon>Bacteria</taxon>
        <taxon>Bacillati</taxon>
        <taxon>Actinomycetota</taxon>
        <taxon>Actinomycetes</taxon>
        <taxon>Micrococcales</taxon>
        <taxon>Micrococcaceae</taxon>
        <taxon>Nesterenkonia</taxon>
    </lineage>
</organism>
<comment type="caution">
    <text evidence="16">The sequence shown here is derived from an EMBL/GenBank/DDBJ whole genome shotgun (WGS) entry which is preliminary data.</text>
</comment>
<evidence type="ECO:0000256" key="9">
    <source>
        <dbReference type="ARBA" id="ARBA00023065"/>
    </source>
</evidence>
<feature type="transmembrane region" description="Helical" evidence="15">
    <location>
        <begin position="229"/>
        <end position="251"/>
    </location>
</feature>
<comment type="catalytic activity">
    <reaction evidence="12">
        <text>L-proline(in) + Na(+)(in) = L-proline(out) + Na(+)(out)</text>
        <dbReference type="Rhea" id="RHEA:28967"/>
        <dbReference type="ChEBI" id="CHEBI:29101"/>
        <dbReference type="ChEBI" id="CHEBI:60039"/>
    </reaction>
</comment>
<dbReference type="Gene3D" id="1.20.1730.10">
    <property type="entry name" value="Sodium/glucose cotransporter"/>
    <property type="match status" value="1"/>
</dbReference>
<feature type="transmembrane region" description="Helical" evidence="15">
    <location>
        <begin position="158"/>
        <end position="178"/>
    </location>
</feature>
<feature type="transmembrane region" description="Helical" evidence="15">
    <location>
        <begin position="190"/>
        <end position="209"/>
    </location>
</feature>
<evidence type="ECO:0000256" key="11">
    <source>
        <dbReference type="ARBA" id="ARBA00023201"/>
    </source>
</evidence>
<evidence type="ECO:0000256" key="5">
    <source>
        <dbReference type="ARBA" id="ARBA00022692"/>
    </source>
</evidence>
<evidence type="ECO:0000256" key="15">
    <source>
        <dbReference type="SAM" id="Phobius"/>
    </source>
</evidence>
<gene>
    <name evidence="16" type="ORF">H9871_04095</name>
</gene>
<dbReference type="GO" id="GO:0006814">
    <property type="term" value="P:sodium ion transport"/>
    <property type="evidence" value="ECO:0007669"/>
    <property type="project" value="UniProtKB-KW"/>
</dbReference>
<keyword evidence="5 15" id="KW-0812">Transmembrane</keyword>
<keyword evidence="9" id="KW-0406">Ion transport</keyword>
<feature type="region of interest" description="Disordered" evidence="14">
    <location>
        <begin position="500"/>
        <end position="526"/>
    </location>
</feature>
<dbReference type="Proteomes" id="UP000824151">
    <property type="component" value="Unassembled WGS sequence"/>
</dbReference>
<protein>
    <submittedName>
        <fullName evidence="16">Sodium:solute symporter family protein</fullName>
    </submittedName>
</protein>
<dbReference type="PANTHER" id="PTHR48086:SF3">
    <property type="entry name" value="SODIUM_PROLINE SYMPORTER"/>
    <property type="match status" value="1"/>
</dbReference>
<feature type="transmembrane region" description="Helical" evidence="15">
    <location>
        <begin position="116"/>
        <end position="138"/>
    </location>
</feature>